<evidence type="ECO:0000256" key="4">
    <source>
        <dbReference type="ARBA" id="ARBA00022989"/>
    </source>
</evidence>
<comment type="subcellular location">
    <subcellularLocation>
        <location evidence="1">Membrane</location>
        <topology evidence="1">Multi-pass membrane protein</topology>
    </subcellularLocation>
</comment>
<evidence type="ECO:0000313" key="8">
    <source>
        <dbReference type="Proteomes" id="UP000575985"/>
    </source>
</evidence>
<dbReference type="PANTHER" id="PTHR34857">
    <property type="entry name" value="SLL0384 PROTEIN"/>
    <property type="match status" value="1"/>
</dbReference>
<reference evidence="7 8" key="1">
    <citation type="submission" date="2020-07" db="EMBL/GenBank/DDBJ databases">
        <title>Sequencing the genomes of 1000 actinobacteria strains.</title>
        <authorList>
            <person name="Klenk H.-P."/>
        </authorList>
    </citation>
    <scope>NUCLEOTIDE SEQUENCE [LARGE SCALE GENOMIC DNA]</scope>
    <source>
        <strain evidence="7 8">DSM 45927</strain>
    </source>
</reference>
<dbReference type="PANTHER" id="PTHR34857:SF2">
    <property type="entry name" value="SLL0384 PROTEIN"/>
    <property type="match status" value="1"/>
</dbReference>
<dbReference type="Proteomes" id="UP000575985">
    <property type="component" value="Unassembled WGS sequence"/>
</dbReference>
<dbReference type="Pfam" id="PF02361">
    <property type="entry name" value="CbiQ"/>
    <property type="match status" value="1"/>
</dbReference>
<keyword evidence="5 6" id="KW-0472">Membrane</keyword>
<dbReference type="InterPro" id="IPR051611">
    <property type="entry name" value="ECF_transporter_component"/>
</dbReference>
<keyword evidence="3 6" id="KW-0812">Transmembrane</keyword>
<dbReference type="CDD" id="cd16914">
    <property type="entry name" value="EcfT"/>
    <property type="match status" value="1"/>
</dbReference>
<dbReference type="InterPro" id="IPR003339">
    <property type="entry name" value="ABC/ECF_trnsptr_transmembrane"/>
</dbReference>
<proteinExistence type="predicted"/>
<feature type="transmembrane region" description="Helical" evidence="6">
    <location>
        <begin position="236"/>
        <end position="258"/>
    </location>
</feature>
<evidence type="ECO:0000313" key="7">
    <source>
        <dbReference type="EMBL" id="NYI95779.1"/>
    </source>
</evidence>
<organism evidence="7 8">
    <name type="scientific">Streptomonospora nanhaiensis</name>
    <dbReference type="NCBI Taxonomy" id="1323731"/>
    <lineage>
        <taxon>Bacteria</taxon>
        <taxon>Bacillati</taxon>
        <taxon>Actinomycetota</taxon>
        <taxon>Actinomycetes</taxon>
        <taxon>Streptosporangiales</taxon>
        <taxon>Nocardiopsidaceae</taxon>
        <taxon>Streptomonospora</taxon>
    </lineage>
</organism>
<feature type="transmembrane region" description="Helical" evidence="6">
    <location>
        <begin position="38"/>
        <end position="66"/>
    </location>
</feature>
<name>A0A853BJW2_9ACTN</name>
<dbReference type="RefSeq" id="WP_179767247.1">
    <property type="nucleotide sequence ID" value="NZ_JACCFO010000001.1"/>
</dbReference>
<comment type="caution">
    <text evidence="7">The sequence shown here is derived from an EMBL/GenBank/DDBJ whole genome shotgun (WGS) entry which is preliminary data.</text>
</comment>
<dbReference type="AlphaFoldDB" id="A0A853BJW2"/>
<evidence type="ECO:0000256" key="5">
    <source>
        <dbReference type="ARBA" id="ARBA00023136"/>
    </source>
</evidence>
<evidence type="ECO:0000256" key="3">
    <source>
        <dbReference type="ARBA" id="ARBA00022692"/>
    </source>
</evidence>
<protein>
    <submittedName>
        <fullName evidence="7">Energy-coupling factor transport system permease protein</fullName>
    </submittedName>
</protein>
<accession>A0A853BJW2</accession>
<keyword evidence="2" id="KW-1003">Cell membrane</keyword>
<sequence>MSAPARTPHPAAPRPPAGPAAAAGRRAWLARANPAAKLLAAALVAAGLVPVVDPVTSGIVLAAALPLAACSGLRGAQLAAVGLPLLVMAAAIGLVNLLFGQEGWAGALGAAVRLLAIAVPSVLAAVTSDPTETADALVQRLRVPERPAVAVLAALRLIPLLTAQWRTLGAARRARGLEAGANPLRALGVFLGKAFALLVRAVRTGTTLAMAMDTRAFGTGPRGHARRSRWRAADTWLVAGTAALLCAAHLVSLAAGTWQPLGIGG</sequence>
<keyword evidence="4 6" id="KW-1133">Transmembrane helix</keyword>
<dbReference type="EMBL" id="JACCFO010000001">
    <property type="protein sequence ID" value="NYI95779.1"/>
    <property type="molecule type" value="Genomic_DNA"/>
</dbReference>
<keyword evidence="8" id="KW-1185">Reference proteome</keyword>
<feature type="transmembrane region" description="Helical" evidence="6">
    <location>
        <begin position="78"/>
        <end position="99"/>
    </location>
</feature>
<gene>
    <name evidence="7" type="ORF">HNR12_002056</name>
</gene>
<evidence type="ECO:0000256" key="2">
    <source>
        <dbReference type="ARBA" id="ARBA00022475"/>
    </source>
</evidence>
<evidence type="ECO:0000256" key="6">
    <source>
        <dbReference type="SAM" id="Phobius"/>
    </source>
</evidence>
<dbReference type="GO" id="GO:0005886">
    <property type="term" value="C:plasma membrane"/>
    <property type="evidence" value="ECO:0007669"/>
    <property type="project" value="UniProtKB-ARBA"/>
</dbReference>
<evidence type="ECO:0000256" key="1">
    <source>
        <dbReference type="ARBA" id="ARBA00004141"/>
    </source>
</evidence>
<feature type="transmembrane region" description="Helical" evidence="6">
    <location>
        <begin position="105"/>
        <end position="126"/>
    </location>
</feature>